<evidence type="ECO:0000256" key="1">
    <source>
        <dbReference type="SAM" id="SignalP"/>
    </source>
</evidence>
<name>A0A921MBC0_9MICO</name>
<dbReference type="GO" id="GO:0043190">
    <property type="term" value="C:ATP-binding cassette (ABC) transporter complex"/>
    <property type="evidence" value="ECO:0007669"/>
    <property type="project" value="InterPro"/>
</dbReference>
<dbReference type="Proteomes" id="UP000784435">
    <property type="component" value="Unassembled WGS sequence"/>
</dbReference>
<reference evidence="3" key="2">
    <citation type="submission" date="2021-09" db="EMBL/GenBank/DDBJ databases">
        <authorList>
            <person name="Gilroy R."/>
        </authorList>
    </citation>
    <scope>NUCLEOTIDE SEQUENCE</scope>
    <source>
        <strain evidence="3">ChiGjej5B5-7349</strain>
    </source>
</reference>
<dbReference type="GO" id="GO:1904680">
    <property type="term" value="F:peptide transmembrane transporter activity"/>
    <property type="evidence" value="ECO:0007669"/>
    <property type="project" value="TreeGrafter"/>
</dbReference>
<reference evidence="3" key="1">
    <citation type="journal article" date="2021" name="PeerJ">
        <title>Extensive microbial diversity within the chicken gut microbiome revealed by metagenomics and culture.</title>
        <authorList>
            <person name="Gilroy R."/>
            <person name="Ravi A."/>
            <person name="Getino M."/>
            <person name="Pursley I."/>
            <person name="Horton D.L."/>
            <person name="Alikhan N.F."/>
            <person name="Baker D."/>
            <person name="Gharbi K."/>
            <person name="Hall N."/>
            <person name="Watson M."/>
            <person name="Adriaenssens E.M."/>
            <person name="Foster-Nyarko E."/>
            <person name="Jarju S."/>
            <person name="Secka A."/>
            <person name="Antonio M."/>
            <person name="Oren A."/>
            <person name="Chaudhuri R.R."/>
            <person name="La Ragione R."/>
            <person name="Hildebrand F."/>
            <person name="Pallen M.J."/>
        </authorList>
    </citation>
    <scope>NUCLEOTIDE SEQUENCE</scope>
    <source>
        <strain evidence="3">ChiGjej5B5-7349</strain>
    </source>
</reference>
<protein>
    <submittedName>
        <fullName evidence="3">ABC transporter family substrate-binding protein</fullName>
    </submittedName>
</protein>
<comment type="caution">
    <text evidence="3">The sequence shown here is derived from an EMBL/GenBank/DDBJ whole genome shotgun (WGS) entry which is preliminary data.</text>
</comment>
<gene>
    <name evidence="3" type="ORF">K8V08_00670</name>
</gene>
<feature type="domain" description="Solute-binding protein family 5" evidence="2">
    <location>
        <begin position="97"/>
        <end position="530"/>
    </location>
</feature>
<dbReference type="SUPFAM" id="SSF53850">
    <property type="entry name" value="Periplasmic binding protein-like II"/>
    <property type="match status" value="1"/>
</dbReference>
<dbReference type="PIRSF" id="PIRSF002741">
    <property type="entry name" value="MppA"/>
    <property type="match status" value="1"/>
</dbReference>
<dbReference type="EMBL" id="DYUK01000016">
    <property type="protein sequence ID" value="HJG78908.1"/>
    <property type="molecule type" value="Genomic_DNA"/>
</dbReference>
<dbReference type="CDD" id="cd08501">
    <property type="entry name" value="PBP2_Lpqw"/>
    <property type="match status" value="1"/>
</dbReference>
<dbReference type="GO" id="GO:0042597">
    <property type="term" value="C:periplasmic space"/>
    <property type="evidence" value="ECO:0007669"/>
    <property type="project" value="UniProtKB-ARBA"/>
</dbReference>
<evidence type="ECO:0000313" key="4">
    <source>
        <dbReference type="Proteomes" id="UP000784435"/>
    </source>
</evidence>
<organism evidence="3 4">
    <name type="scientific">Brevibacterium senegalense</name>
    <dbReference type="NCBI Taxonomy" id="1033736"/>
    <lineage>
        <taxon>Bacteria</taxon>
        <taxon>Bacillati</taxon>
        <taxon>Actinomycetota</taxon>
        <taxon>Actinomycetes</taxon>
        <taxon>Micrococcales</taxon>
        <taxon>Brevibacteriaceae</taxon>
        <taxon>Brevibacterium</taxon>
    </lineage>
</organism>
<keyword evidence="1" id="KW-0732">Signal</keyword>
<dbReference type="InterPro" id="IPR030678">
    <property type="entry name" value="Peptide/Ni-bd"/>
</dbReference>
<evidence type="ECO:0000259" key="2">
    <source>
        <dbReference type="Pfam" id="PF00496"/>
    </source>
</evidence>
<feature type="chain" id="PRO_5038469185" evidence="1">
    <location>
        <begin position="22"/>
        <end position="613"/>
    </location>
</feature>
<dbReference type="InterPro" id="IPR000914">
    <property type="entry name" value="SBP_5_dom"/>
</dbReference>
<feature type="signal peptide" evidence="1">
    <location>
        <begin position="1"/>
        <end position="21"/>
    </location>
</feature>
<evidence type="ECO:0000313" key="3">
    <source>
        <dbReference type="EMBL" id="HJG78908.1"/>
    </source>
</evidence>
<dbReference type="GO" id="GO:0015833">
    <property type="term" value="P:peptide transport"/>
    <property type="evidence" value="ECO:0007669"/>
    <property type="project" value="TreeGrafter"/>
</dbReference>
<dbReference type="Gene3D" id="3.10.105.10">
    <property type="entry name" value="Dipeptide-binding Protein, Domain 3"/>
    <property type="match status" value="1"/>
</dbReference>
<dbReference type="InterPro" id="IPR039424">
    <property type="entry name" value="SBP_5"/>
</dbReference>
<proteinExistence type="predicted"/>
<dbReference type="Gene3D" id="3.40.190.10">
    <property type="entry name" value="Periplasmic binding protein-like II"/>
    <property type="match status" value="1"/>
</dbReference>
<dbReference type="AlphaFoldDB" id="A0A921MBC0"/>
<dbReference type="PROSITE" id="PS51257">
    <property type="entry name" value="PROKAR_LIPOPROTEIN"/>
    <property type="match status" value="1"/>
</dbReference>
<accession>A0A921MBC0</accession>
<dbReference type="PANTHER" id="PTHR30290">
    <property type="entry name" value="PERIPLASMIC BINDING COMPONENT OF ABC TRANSPORTER"/>
    <property type="match status" value="1"/>
</dbReference>
<dbReference type="Pfam" id="PF00496">
    <property type="entry name" value="SBP_bac_5"/>
    <property type="match status" value="1"/>
</dbReference>
<sequence length="613" mass="66589">MKKRYLGLAASVAAGALVLSACTPPGSGGDGGGEGGGGEGGDSLLNVGWNEPFRSMNTMTANGNAVANSIVTYMMNDNFGYYDDNLEVQEGDLGTVEQVSEDPLQVKYTFADSATWSDGTPVDAADIVLQWAAQSSNFNTAEEEEVSRDEESGAIEEIEDEETVFFDSASIGPSLIKDFPEISEDGKEVTFTYSEAFADWRYSLGFGADGVGVPAHIVAKKALGEEDPEAAKQAVLDAIENEDTAALSTIANEWNTAFDFTSMTDDEDLIVHNGPYKMVDFAEGQYLTLEADENYSGPKEVGVNQVTIRYNEDPMASVQAVENGEIDIIQPQATADVKSAAEAIDGVTVESEDGATYEHVDLTYDNNGPFDPESYDGDEETAKLVRQAFLKTLPREQIVETIIKPLNEEATVRDSLYMVPGAPGYDEVVAGNSSDEFAGGDIEGAQELLEEAGVEAPTVRLLYGASNERRAQQATLIKESAEQAGFEIVEDGDDNWGTRLGDGTYDASLFGWQSTTTGISNSDANWRTGQQNNYGGYSNEELDDMLDELMVTTEESEQTPLVTEIEKTLIEDGFGMPIFQHPELTIYRDRVQNVSTTTVSPTMFWNYWEWQVS</sequence>